<protein>
    <submittedName>
        <fullName evidence="1">Uncharacterized protein</fullName>
    </submittedName>
</protein>
<proteinExistence type="predicted"/>
<gene>
    <name evidence="1" type="primary">ORF218922</name>
</gene>
<sequence>LFSRCPNVHGKEIMTSIVTAHVHSVSSSLVSSIIDAGVHVTLPKRLLLGAINLT</sequence>
<name>A0A0B7C1N7_9EUPU</name>
<reference evidence="1" key="1">
    <citation type="submission" date="2014-12" db="EMBL/GenBank/DDBJ databases">
        <title>Insight into the proteome of Arion vulgaris.</title>
        <authorList>
            <person name="Aradska J."/>
            <person name="Bulat T."/>
            <person name="Smidak R."/>
            <person name="Sarate P."/>
            <person name="Gangsoo J."/>
            <person name="Sialana F."/>
            <person name="Bilban M."/>
            <person name="Lubec G."/>
        </authorList>
    </citation>
    <scope>NUCLEOTIDE SEQUENCE</scope>
    <source>
        <tissue evidence="1">Skin</tissue>
    </source>
</reference>
<evidence type="ECO:0000313" key="1">
    <source>
        <dbReference type="EMBL" id="CEK98521.1"/>
    </source>
</evidence>
<dbReference type="EMBL" id="HACG01051650">
    <property type="protein sequence ID" value="CEK98521.1"/>
    <property type="molecule type" value="Transcribed_RNA"/>
</dbReference>
<accession>A0A0B7C1N7</accession>
<organism evidence="1">
    <name type="scientific">Arion vulgaris</name>
    <dbReference type="NCBI Taxonomy" id="1028688"/>
    <lineage>
        <taxon>Eukaryota</taxon>
        <taxon>Metazoa</taxon>
        <taxon>Spiralia</taxon>
        <taxon>Lophotrochozoa</taxon>
        <taxon>Mollusca</taxon>
        <taxon>Gastropoda</taxon>
        <taxon>Heterobranchia</taxon>
        <taxon>Euthyneura</taxon>
        <taxon>Panpulmonata</taxon>
        <taxon>Eupulmonata</taxon>
        <taxon>Stylommatophora</taxon>
        <taxon>Helicina</taxon>
        <taxon>Arionoidea</taxon>
        <taxon>Arionidae</taxon>
        <taxon>Arion</taxon>
    </lineage>
</organism>
<feature type="non-terminal residue" evidence="1">
    <location>
        <position position="1"/>
    </location>
</feature>
<dbReference type="AlphaFoldDB" id="A0A0B7C1N7"/>